<dbReference type="EMBL" id="QJKJ01005427">
    <property type="protein sequence ID" value="RDX90334.1"/>
    <property type="molecule type" value="Genomic_DNA"/>
</dbReference>
<keyword evidence="2" id="KW-1185">Reference proteome</keyword>
<evidence type="ECO:0000313" key="1">
    <source>
        <dbReference type="EMBL" id="RDX90334.1"/>
    </source>
</evidence>
<organism evidence="1 2">
    <name type="scientific">Mucuna pruriens</name>
    <name type="common">Velvet bean</name>
    <name type="synonym">Dolichos pruriens</name>
    <dbReference type="NCBI Taxonomy" id="157652"/>
    <lineage>
        <taxon>Eukaryota</taxon>
        <taxon>Viridiplantae</taxon>
        <taxon>Streptophyta</taxon>
        <taxon>Embryophyta</taxon>
        <taxon>Tracheophyta</taxon>
        <taxon>Spermatophyta</taxon>
        <taxon>Magnoliopsida</taxon>
        <taxon>eudicotyledons</taxon>
        <taxon>Gunneridae</taxon>
        <taxon>Pentapetalae</taxon>
        <taxon>rosids</taxon>
        <taxon>fabids</taxon>
        <taxon>Fabales</taxon>
        <taxon>Fabaceae</taxon>
        <taxon>Papilionoideae</taxon>
        <taxon>50 kb inversion clade</taxon>
        <taxon>NPAAA clade</taxon>
        <taxon>indigoferoid/millettioid clade</taxon>
        <taxon>Phaseoleae</taxon>
        <taxon>Mucuna</taxon>
    </lineage>
</organism>
<name>A0A371GIG5_MUCPR</name>
<feature type="non-terminal residue" evidence="1">
    <location>
        <position position="1"/>
    </location>
</feature>
<sequence length="63" mass="7322">MKKITWVKWDKYNKYAMLGIWESGWMMYGNGNSNGEGSGTSGKNHGWANDMWKYSEVLDLQKL</sequence>
<accession>A0A371GIG5</accession>
<comment type="caution">
    <text evidence="1">The sequence shown here is derived from an EMBL/GenBank/DDBJ whole genome shotgun (WGS) entry which is preliminary data.</text>
</comment>
<dbReference type="Proteomes" id="UP000257109">
    <property type="component" value="Unassembled WGS sequence"/>
</dbReference>
<evidence type="ECO:0000313" key="2">
    <source>
        <dbReference type="Proteomes" id="UP000257109"/>
    </source>
</evidence>
<reference evidence="1" key="1">
    <citation type="submission" date="2018-05" db="EMBL/GenBank/DDBJ databases">
        <title>Draft genome of Mucuna pruriens seed.</title>
        <authorList>
            <person name="Nnadi N.E."/>
            <person name="Vos R."/>
            <person name="Hasami M.H."/>
            <person name="Devisetty U.K."/>
            <person name="Aguiy J.C."/>
        </authorList>
    </citation>
    <scope>NUCLEOTIDE SEQUENCE [LARGE SCALE GENOMIC DNA]</scope>
    <source>
        <strain evidence="1">JCA_2017</strain>
    </source>
</reference>
<gene>
    <name evidence="1" type="ORF">CR513_27818</name>
</gene>
<proteinExistence type="predicted"/>
<dbReference type="AlphaFoldDB" id="A0A371GIG5"/>
<protein>
    <submittedName>
        <fullName evidence="1">Uncharacterized protein</fullName>
    </submittedName>
</protein>